<sequence>MAYSVFGIELVIFPALVLYLSYYFGQWRTQPIFCTISYTIGWLIPVLFVGVLPIDVASTFVYRTLSLNFTAPNVTHIPTFVDMYTLGIFWHIFYWMSQLLTWFVLPIMESYAGSGEFTVLRKLRSAFIDNAIIYGSYLVLFICVMVYLLVKRAISFDASSLKVLLITTSNTWGLFLVILFLGYGLVEVPRAVLRAASPISRLRFLYFNLSKRYLEYIEDEEELKIVLSEIHSLDRQVPLEHPLRPQLNVIVSKASEIGDADKLQTSSARSGVDSRTSSPAAPTLQRLVKVHKRLKKAHHHCSRARALWLEAVQQAASAEDVCNNCTAGGPRVFERGPAPAVLRNTGLEAKQASMMQRLIGAKALTVEWYWRCLLWPLLLRGLGVLLAAVSLLVIWSECTFFVQHPRLSVIAAILHSQSTSYNLIAFCSFLSLGYLGFCVYFTAYRLRFFNYYRLVPNHHSDAISLIFYGYMLCRVTPSLCLNFLCLAHLDSHVLPSPGVPQTNVTSTNETSANVTAASVYYETAFTKFMGHLDVVSFIADGFNIYFPITVVILCLFTFFSLGRRILACIGVPQLIDVNFTEKHLAAGESSAVGDAIEDGRMLLYRERTLGRTRRFAGGIDKADVRDRQKMVGKLSKSGAPYTNAGFEVEAQSESELDQAFSPNQPIVEFSEEKLNAMFQPNLPASTRVSDTGFNSGGQYASLEGESRPLLSKVVSSLQRMFVPR</sequence>
<comment type="similarity">
    <text evidence="2">Belongs to the LIMR family.</text>
</comment>
<evidence type="ECO:0000256" key="2">
    <source>
        <dbReference type="ARBA" id="ARBA00010487"/>
    </source>
</evidence>
<organism evidence="7">
    <name type="scientific">Mesocestoides corti</name>
    <name type="common">Flatworm</name>
    <dbReference type="NCBI Taxonomy" id="53468"/>
    <lineage>
        <taxon>Eukaryota</taxon>
        <taxon>Metazoa</taxon>
        <taxon>Spiralia</taxon>
        <taxon>Lophotrochozoa</taxon>
        <taxon>Platyhelminthes</taxon>
        <taxon>Cestoda</taxon>
        <taxon>Eucestoda</taxon>
        <taxon>Cyclophyllidea</taxon>
        <taxon>Mesocestoididae</taxon>
        <taxon>Mesocestoides</taxon>
    </lineage>
</organism>
<dbReference type="AlphaFoldDB" id="A0A5K3EGA3"/>
<feature type="transmembrane region" description="Helical" evidence="6">
    <location>
        <begin position="423"/>
        <end position="444"/>
    </location>
</feature>
<feature type="transmembrane region" description="Helical" evidence="6">
    <location>
        <begin position="465"/>
        <end position="489"/>
    </location>
</feature>
<reference evidence="7" key="1">
    <citation type="submission" date="2019-11" db="UniProtKB">
        <authorList>
            <consortium name="WormBaseParasite"/>
        </authorList>
    </citation>
    <scope>IDENTIFICATION</scope>
</reference>
<keyword evidence="3 6" id="KW-0812">Transmembrane</keyword>
<feature type="transmembrane region" description="Helical" evidence="6">
    <location>
        <begin position="83"/>
        <end position="105"/>
    </location>
</feature>
<accession>A0A5K3EGA3</accession>
<proteinExistence type="inferred from homology"/>
<dbReference type="InterPro" id="IPR051584">
    <property type="entry name" value="GPCR-associated_LMBR1"/>
</dbReference>
<name>A0A5K3EGA3_MESCO</name>
<keyword evidence="4 6" id="KW-1133">Transmembrane helix</keyword>
<feature type="transmembrane region" description="Helical" evidence="6">
    <location>
        <begin position="6"/>
        <end position="24"/>
    </location>
</feature>
<evidence type="ECO:0000256" key="5">
    <source>
        <dbReference type="ARBA" id="ARBA00023136"/>
    </source>
</evidence>
<evidence type="ECO:0000256" key="6">
    <source>
        <dbReference type="SAM" id="Phobius"/>
    </source>
</evidence>
<protein>
    <submittedName>
        <fullName evidence="7">LMBR1 domain-containing protein 2</fullName>
    </submittedName>
</protein>
<feature type="transmembrane region" description="Helical" evidence="6">
    <location>
        <begin position="36"/>
        <end position="63"/>
    </location>
</feature>
<feature type="transmembrane region" description="Helical" evidence="6">
    <location>
        <begin position="126"/>
        <end position="150"/>
    </location>
</feature>
<feature type="transmembrane region" description="Helical" evidence="6">
    <location>
        <begin position="170"/>
        <end position="193"/>
    </location>
</feature>
<evidence type="ECO:0000256" key="1">
    <source>
        <dbReference type="ARBA" id="ARBA00004141"/>
    </source>
</evidence>
<dbReference type="InterPro" id="IPR006876">
    <property type="entry name" value="LMBR1-like_membr_prot"/>
</dbReference>
<dbReference type="WBParaSite" id="MCU_000322-RB">
    <property type="protein sequence ID" value="MCU_000322-RB"/>
    <property type="gene ID" value="MCU_000322"/>
</dbReference>
<evidence type="ECO:0000256" key="4">
    <source>
        <dbReference type="ARBA" id="ARBA00022989"/>
    </source>
</evidence>
<evidence type="ECO:0000313" key="7">
    <source>
        <dbReference type="WBParaSite" id="MCU_000322-RB"/>
    </source>
</evidence>
<feature type="transmembrane region" description="Helical" evidence="6">
    <location>
        <begin position="377"/>
        <end position="403"/>
    </location>
</feature>
<dbReference type="GO" id="GO:0016020">
    <property type="term" value="C:membrane"/>
    <property type="evidence" value="ECO:0007669"/>
    <property type="project" value="UniProtKB-SubCell"/>
</dbReference>
<dbReference type="PANTHER" id="PTHR21355:SF0">
    <property type="entry name" value="G-PROTEIN COUPLED RECEPTOR-ASSOCIATED PROTEIN LMBRD2"/>
    <property type="match status" value="1"/>
</dbReference>
<evidence type="ECO:0000256" key="3">
    <source>
        <dbReference type="ARBA" id="ARBA00022692"/>
    </source>
</evidence>
<dbReference type="PANTHER" id="PTHR21355">
    <property type="entry name" value="G-PROTEIN COUPLED RECEPTOR-ASSOCIATED PROTEIN LMBRD2"/>
    <property type="match status" value="1"/>
</dbReference>
<comment type="subcellular location">
    <subcellularLocation>
        <location evidence="1">Membrane</location>
        <topology evidence="1">Multi-pass membrane protein</topology>
    </subcellularLocation>
</comment>
<feature type="transmembrane region" description="Helical" evidence="6">
    <location>
        <begin position="542"/>
        <end position="561"/>
    </location>
</feature>
<keyword evidence="5 6" id="KW-0472">Membrane</keyword>
<dbReference type="Pfam" id="PF04791">
    <property type="entry name" value="LMBR1"/>
    <property type="match status" value="1"/>
</dbReference>